<dbReference type="AlphaFoldDB" id="A0A1I4FLD4"/>
<dbReference type="EMBL" id="FOSG01000014">
    <property type="protein sequence ID" value="SFL17321.1"/>
    <property type="molecule type" value="Genomic_DNA"/>
</dbReference>
<evidence type="ECO:0000256" key="1">
    <source>
        <dbReference type="SAM" id="MobiDB-lite"/>
    </source>
</evidence>
<accession>A0A1I4FLD4</accession>
<feature type="compositionally biased region" description="Basic residues" evidence="1">
    <location>
        <begin position="13"/>
        <end position="22"/>
    </location>
</feature>
<reference evidence="3" key="1">
    <citation type="submission" date="2016-10" db="EMBL/GenBank/DDBJ databases">
        <authorList>
            <person name="Varghese N."/>
            <person name="Submissions S."/>
        </authorList>
    </citation>
    <scope>NUCLEOTIDE SEQUENCE [LARGE SCALE GENOMIC DNA]</scope>
    <source>
        <strain evidence="3">PL19</strain>
    </source>
</reference>
<evidence type="ECO:0000313" key="2">
    <source>
        <dbReference type="EMBL" id="SFL17321.1"/>
    </source>
</evidence>
<dbReference type="Proteomes" id="UP000198928">
    <property type="component" value="Unassembled WGS sequence"/>
</dbReference>
<feature type="region of interest" description="Disordered" evidence="1">
    <location>
        <begin position="54"/>
        <end position="73"/>
    </location>
</feature>
<name>A0A1I4FLD4_9ACTN</name>
<evidence type="ECO:0000313" key="3">
    <source>
        <dbReference type="Proteomes" id="UP000198928"/>
    </source>
</evidence>
<keyword evidence="3" id="KW-1185">Reference proteome</keyword>
<gene>
    <name evidence="2" type="ORF">SAMN05192584_11445</name>
</gene>
<proteinExistence type="predicted"/>
<feature type="region of interest" description="Disordered" evidence="1">
    <location>
        <begin position="127"/>
        <end position="168"/>
    </location>
</feature>
<sequence>MPKNSEAVPAAAPKRRRPPARKRAGIGLLLASATALYPAVSGDWHQTAARFEHTSGRGPLHSHTAQGATSVHSPGHTPWNATFGSYVLCSAGGADVEIEDIRYSAPVGPQDVRFALRTVSAKDRASSPAVTPVGAALGKPPDLHSGPLPGRLADAGAGSRVTQSCAEEDEEGAGFTELLFVLRVGESGGWIDRAWIDYRIHGRPYTLRLDWQMIACGDDVPPVNGDETCTGTA</sequence>
<dbReference type="RefSeq" id="WP_245793770.1">
    <property type="nucleotide sequence ID" value="NZ_FOSG01000014.1"/>
</dbReference>
<feature type="region of interest" description="Disordered" evidence="1">
    <location>
        <begin position="1"/>
        <end position="22"/>
    </location>
</feature>
<feature type="compositionally biased region" description="Polar residues" evidence="1">
    <location>
        <begin position="63"/>
        <end position="72"/>
    </location>
</feature>
<organism evidence="2 3">
    <name type="scientific">Streptomyces pini</name>
    <dbReference type="NCBI Taxonomy" id="1520580"/>
    <lineage>
        <taxon>Bacteria</taxon>
        <taxon>Bacillati</taxon>
        <taxon>Actinomycetota</taxon>
        <taxon>Actinomycetes</taxon>
        <taxon>Kitasatosporales</taxon>
        <taxon>Streptomycetaceae</taxon>
        <taxon>Streptomyces</taxon>
    </lineage>
</organism>
<protein>
    <submittedName>
        <fullName evidence="2">Uncharacterized protein</fullName>
    </submittedName>
</protein>